<dbReference type="Proteomes" id="UP000018142">
    <property type="component" value="Unassembled WGS sequence"/>
</dbReference>
<protein>
    <submittedName>
        <fullName evidence="1">Uncharacterized protein</fullName>
    </submittedName>
</protein>
<evidence type="ECO:0000313" key="2">
    <source>
        <dbReference type="Proteomes" id="UP000018142"/>
    </source>
</evidence>
<sequence>MALMDFLVKVLCESPDDKPKRGSFPRRYIQKDVFKSEHALICPFRTIPDEPGLYMKFLYYLSEGLEKYGAKASDVEYHAHKTGAYILIDCEPLPENNTLTLSGAYSTIMNSDRNDETFKKIAESVDHATMKTLGGKYELTNVAIRNGFYSRIWEVYRNDLEWENRDDIKRLCEEQKCCPFVTAEYKDSVEPCLVMIYSDPIRLQTGTPQYFKESFQQYVDNKMPHDKVKVRFDTLIWSEIHDNNKLLTYDPASWFFFNGCKFKD</sequence>
<organism evidence="1 2">
    <name type="scientific">[Eubacterium] siraeum CAG:80</name>
    <dbReference type="NCBI Taxonomy" id="1263080"/>
    <lineage>
        <taxon>Bacteria</taxon>
        <taxon>Bacillati</taxon>
        <taxon>Bacillota</taxon>
        <taxon>Clostridia</taxon>
        <taxon>Eubacteriales</taxon>
        <taxon>Oscillospiraceae</taxon>
        <taxon>Oscillospiraceae incertae sedis</taxon>
    </lineage>
</organism>
<reference evidence="1" key="1">
    <citation type="submission" date="2012-11" db="EMBL/GenBank/DDBJ databases">
        <title>Dependencies among metagenomic species, viruses, plasmids and units of genetic variation.</title>
        <authorList>
            <person name="Nielsen H.B."/>
            <person name="Almeida M."/>
            <person name="Juncker A.S."/>
            <person name="Rasmussen S."/>
            <person name="Li J."/>
            <person name="Sunagawa S."/>
            <person name="Plichta D."/>
            <person name="Gautier L."/>
            <person name="Le Chatelier E."/>
            <person name="Peletier E."/>
            <person name="Bonde I."/>
            <person name="Nielsen T."/>
            <person name="Manichanh C."/>
            <person name="Arumugam M."/>
            <person name="Batto J."/>
            <person name="Santos M.B.Q.D."/>
            <person name="Blom N."/>
            <person name="Borruel N."/>
            <person name="Burgdorf K.S."/>
            <person name="Boumezbeur F."/>
            <person name="Casellas F."/>
            <person name="Dore J."/>
            <person name="Guarner F."/>
            <person name="Hansen T."/>
            <person name="Hildebrand F."/>
            <person name="Kaas R.S."/>
            <person name="Kennedy S."/>
            <person name="Kristiansen K."/>
            <person name="Kultima J.R."/>
            <person name="Leonard P."/>
            <person name="Levenez F."/>
            <person name="Lund O."/>
            <person name="Moumen B."/>
            <person name="Le Paslier D."/>
            <person name="Pons N."/>
            <person name="Pedersen O."/>
            <person name="Prifti E."/>
            <person name="Qin J."/>
            <person name="Raes J."/>
            <person name="Tap J."/>
            <person name="Tims S."/>
            <person name="Ussery D.W."/>
            <person name="Yamada T."/>
            <person name="MetaHit consortium"/>
            <person name="Renault P."/>
            <person name="Sicheritz-Ponten T."/>
            <person name="Bork P."/>
            <person name="Wang J."/>
            <person name="Brunak S."/>
            <person name="Ehrlich S.D."/>
        </authorList>
    </citation>
    <scope>NUCLEOTIDE SEQUENCE [LARGE SCALE GENOMIC DNA]</scope>
</reference>
<dbReference type="AlphaFoldDB" id="R6SMD0"/>
<gene>
    <name evidence="1" type="ORF">BN788_00178</name>
</gene>
<name>R6SMD0_9FIRM</name>
<proteinExistence type="predicted"/>
<accession>R6SMD0</accession>
<evidence type="ECO:0000313" key="1">
    <source>
        <dbReference type="EMBL" id="CDC47757.1"/>
    </source>
</evidence>
<comment type="caution">
    <text evidence="1">The sequence shown here is derived from an EMBL/GenBank/DDBJ whole genome shotgun (WGS) entry which is preliminary data.</text>
</comment>
<dbReference type="EMBL" id="CBFJ010000150">
    <property type="protein sequence ID" value="CDC47757.1"/>
    <property type="molecule type" value="Genomic_DNA"/>
</dbReference>